<gene>
    <name evidence="3" type="ORF">OR37_02413</name>
</gene>
<dbReference type="PATRIC" id="fig|1292034.3.peg.2398"/>
<organism evidence="3 4">
    <name type="scientific">Caulobacter vibrioides OR37</name>
    <dbReference type="NCBI Taxonomy" id="1292034"/>
    <lineage>
        <taxon>Bacteria</taxon>
        <taxon>Pseudomonadati</taxon>
        <taxon>Pseudomonadota</taxon>
        <taxon>Alphaproteobacteria</taxon>
        <taxon>Caulobacterales</taxon>
        <taxon>Caulobacteraceae</taxon>
        <taxon>Caulobacter</taxon>
    </lineage>
</organism>
<evidence type="ECO:0008006" key="5">
    <source>
        <dbReference type="Google" id="ProtNLM"/>
    </source>
</evidence>
<name>R0E850_CAUVI</name>
<evidence type="ECO:0000256" key="1">
    <source>
        <dbReference type="SAM" id="MobiDB-lite"/>
    </source>
</evidence>
<protein>
    <recommendedName>
        <fullName evidence="5">DUF3224 domain-containing protein</fullName>
    </recommendedName>
</protein>
<comment type="caution">
    <text evidence="3">The sequence shown here is derived from an EMBL/GenBank/DDBJ whole genome shotgun (WGS) entry which is preliminary data.</text>
</comment>
<dbReference type="Gene3D" id="2.40.350.10">
    <property type="entry name" value="SO1590-like"/>
    <property type="match status" value="1"/>
</dbReference>
<dbReference type="InterPro" id="IPR023159">
    <property type="entry name" value="SO1590-like_sf"/>
</dbReference>
<dbReference type="AlphaFoldDB" id="R0E850"/>
<feature type="chain" id="PRO_5004340362" description="DUF3224 domain-containing protein" evidence="2">
    <location>
        <begin position="25"/>
        <end position="157"/>
    </location>
</feature>
<dbReference type="Proteomes" id="UP000013063">
    <property type="component" value="Unassembled WGS sequence"/>
</dbReference>
<keyword evidence="4" id="KW-1185">Reference proteome</keyword>
<evidence type="ECO:0000313" key="4">
    <source>
        <dbReference type="Proteomes" id="UP000013063"/>
    </source>
</evidence>
<reference evidence="3 4" key="1">
    <citation type="journal article" date="2013" name="Genome Announc.">
        <title>Draft Genome Sequence for Caulobacter sp. Strain OR37, a Bacterium Tolerant to Heavy Metals.</title>
        <authorList>
            <person name="Utturkar S.M."/>
            <person name="Bollmann A."/>
            <person name="Brzoska R.M."/>
            <person name="Klingeman D.M."/>
            <person name="Epstein S.E."/>
            <person name="Palumbo A.V."/>
            <person name="Brown S.D."/>
        </authorList>
    </citation>
    <scope>NUCLEOTIDE SEQUENCE [LARGE SCALE GENOMIC DNA]</scope>
    <source>
        <strain evidence="3 4">OR37</strain>
    </source>
</reference>
<accession>R0E850</accession>
<sequence precursor="true">MTAFRIIVPTVVAALLAGVVPVAAEPASRHAKGSFDVSTKPVEQDKGDGSTLGRFSLDKTYHGALEASGRGQMLTVGTEIPGSAVYVATERVVGNLDGKAGSFALVHRGSMRGKDLSLIIDIVPDSGSGALKGIAGRLAITVVDGKHQYDLEYTLPQ</sequence>
<dbReference type="OrthoDB" id="69764at2"/>
<dbReference type="eggNOG" id="ENOG5031U6H">
    <property type="taxonomic scope" value="Bacteria"/>
</dbReference>
<dbReference type="Pfam" id="PF11528">
    <property type="entry name" value="DUF3224"/>
    <property type="match status" value="1"/>
</dbReference>
<dbReference type="STRING" id="1292034.OR37_02413"/>
<keyword evidence="2" id="KW-0732">Signal</keyword>
<dbReference type="RefSeq" id="WP_004620041.1">
    <property type="nucleotide sequence ID" value="NZ_APMP01000014.1"/>
</dbReference>
<feature type="signal peptide" evidence="2">
    <location>
        <begin position="1"/>
        <end position="24"/>
    </location>
</feature>
<feature type="region of interest" description="Disordered" evidence="1">
    <location>
        <begin position="30"/>
        <end position="51"/>
    </location>
</feature>
<proteinExistence type="predicted"/>
<dbReference type="EMBL" id="APMP01000014">
    <property type="protein sequence ID" value="ENZ81653.1"/>
    <property type="molecule type" value="Genomic_DNA"/>
</dbReference>
<dbReference type="InterPro" id="IPR021607">
    <property type="entry name" value="DUF3224"/>
</dbReference>
<evidence type="ECO:0000313" key="3">
    <source>
        <dbReference type="EMBL" id="ENZ81653.1"/>
    </source>
</evidence>
<evidence type="ECO:0000256" key="2">
    <source>
        <dbReference type="SAM" id="SignalP"/>
    </source>
</evidence>
<dbReference type="SUPFAM" id="SSF159238">
    <property type="entry name" value="SO1590-like"/>
    <property type="match status" value="1"/>
</dbReference>